<comment type="caution">
    <text evidence="4">The sequence shown here is derived from an EMBL/GenBank/DDBJ whole genome shotgun (WGS) entry which is preliminary data.</text>
</comment>
<dbReference type="PANTHER" id="PTHR43685:SF3">
    <property type="entry name" value="SLR2126 PROTEIN"/>
    <property type="match status" value="1"/>
</dbReference>
<evidence type="ECO:0000259" key="2">
    <source>
        <dbReference type="Pfam" id="PF00535"/>
    </source>
</evidence>
<dbReference type="InterPro" id="IPR029044">
    <property type="entry name" value="Nucleotide-diphossugar_trans"/>
</dbReference>
<dbReference type="Proteomes" id="UP000535543">
    <property type="component" value="Unassembled WGS sequence"/>
</dbReference>
<dbReference type="RefSeq" id="WP_169588542.1">
    <property type="nucleotide sequence ID" value="NZ_VCQU01000005.1"/>
</dbReference>
<keyword evidence="1" id="KW-0812">Transmembrane</keyword>
<name>A0A848KFL0_9NOCA</name>
<dbReference type="SUPFAM" id="SSF53448">
    <property type="entry name" value="Nucleotide-diphospho-sugar transferases"/>
    <property type="match status" value="1"/>
</dbReference>
<keyword evidence="4" id="KW-0808">Transferase</keyword>
<proteinExistence type="predicted"/>
<dbReference type="GO" id="GO:0016740">
    <property type="term" value="F:transferase activity"/>
    <property type="evidence" value="ECO:0007669"/>
    <property type="project" value="UniProtKB-KW"/>
</dbReference>
<evidence type="ECO:0000313" key="5">
    <source>
        <dbReference type="Proteomes" id="UP000535543"/>
    </source>
</evidence>
<dbReference type="EMBL" id="VCQU01000005">
    <property type="protein sequence ID" value="NMN96526.1"/>
    <property type="molecule type" value="Genomic_DNA"/>
</dbReference>
<sequence length="298" mass="33575">MSMRPKPAMVTVVIAALNVRDLIDIQLEALAEQDYTGRYEIVVADNGSTDGLREHLDSHPLREQLMLRWVDASGSRGVSHARNIGVAKSRGEFIAFCDADDKVTPSWLTLLVTAGQDFDAVNGGLDQASLSSPEALSWRSPADITKQPRSANATYPWGGGGNMGIWRETFDKVDGWDETYLFALEDMALCWRLQLAGFSLGWCPAAVVQYRLRDDHAALRRQALNYGRGEVQLYSEFRDTCMAGRPLWYLALLVVLIIIRNPLIPEFITRLPRGQWFWHLYTLFGRAQGSLAYRVFYI</sequence>
<keyword evidence="1" id="KW-1133">Transmembrane helix</keyword>
<dbReference type="AlphaFoldDB" id="A0A848KFL0"/>
<evidence type="ECO:0000256" key="1">
    <source>
        <dbReference type="SAM" id="Phobius"/>
    </source>
</evidence>
<dbReference type="Gene3D" id="3.90.550.10">
    <property type="entry name" value="Spore Coat Polysaccharide Biosynthesis Protein SpsA, Chain A"/>
    <property type="match status" value="1"/>
</dbReference>
<reference evidence="4 5" key="2">
    <citation type="submission" date="2020-06" db="EMBL/GenBank/DDBJ databases">
        <title>Antribacter stalactiti gen. nov., sp. nov., a new member of the family Nacardiaceae isolated from a cave.</title>
        <authorList>
            <person name="Kim I.S."/>
        </authorList>
    </citation>
    <scope>NUCLEOTIDE SEQUENCE [LARGE SCALE GENOMIC DNA]</scope>
    <source>
        <strain evidence="4 5">YC2-7</strain>
    </source>
</reference>
<dbReference type="Pfam" id="PF00535">
    <property type="entry name" value="Glycos_transf_2"/>
    <property type="match status" value="1"/>
</dbReference>
<dbReference type="PANTHER" id="PTHR43685">
    <property type="entry name" value="GLYCOSYLTRANSFERASE"/>
    <property type="match status" value="1"/>
</dbReference>
<feature type="domain" description="Glycosyltransferase 2-like" evidence="3">
    <location>
        <begin position="154"/>
        <end position="261"/>
    </location>
</feature>
<reference evidence="4 5" key="1">
    <citation type="submission" date="2019-05" db="EMBL/GenBank/DDBJ databases">
        <authorList>
            <person name="Lee S.D."/>
        </authorList>
    </citation>
    <scope>NUCLEOTIDE SEQUENCE [LARGE SCALE GENOMIC DNA]</scope>
    <source>
        <strain evidence="4 5">YC2-7</strain>
    </source>
</reference>
<dbReference type="Pfam" id="PF13632">
    <property type="entry name" value="Glyco_trans_2_3"/>
    <property type="match status" value="1"/>
</dbReference>
<dbReference type="InterPro" id="IPR050834">
    <property type="entry name" value="Glycosyltransf_2"/>
</dbReference>
<accession>A0A848KFL0</accession>
<gene>
    <name evidence="4" type="ORF">FGL95_15910</name>
</gene>
<keyword evidence="1" id="KW-0472">Membrane</keyword>
<organism evidence="4 5">
    <name type="scientific">Antrihabitans stalactiti</name>
    <dbReference type="NCBI Taxonomy" id="2584121"/>
    <lineage>
        <taxon>Bacteria</taxon>
        <taxon>Bacillati</taxon>
        <taxon>Actinomycetota</taxon>
        <taxon>Actinomycetes</taxon>
        <taxon>Mycobacteriales</taxon>
        <taxon>Nocardiaceae</taxon>
        <taxon>Antrihabitans</taxon>
    </lineage>
</organism>
<feature type="domain" description="Glycosyltransferase 2-like" evidence="2">
    <location>
        <begin position="11"/>
        <end position="132"/>
    </location>
</feature>
<keyword evidence="5" id="KW-1185">Reference proteome</keyword>
<dbReference type="InterPro" id="IPR001173">
    <property type="entry name" value="Glyco_trans_2-like"/>
</dbReference>
<protein>
    <submittedName>
        <fullName evidence="4">Glycosyltransferase</fullName>
    </submittedName>
</protein>
<evidence type="ECO:0000259" key="3">
    <source>
        <dbReference type="Pfam" id="PF13632"/>
    </source>
</evidence>
<feature type="transmembrane region" description="Helical" evidence="1">
    <location>
        <begin position="247"/>
        <end position="264"/>
    </location>
</feature>
<evidence type="ECO:0000313" key="4">
    <source>
        <dbReference type="EMBL" id="NMN96526.1"/>
    </source>
</evidence>